<dbReference type="AlphaFoldDB" id="F2BEA1"/>
<reference evidence="1 2" key="1">
    <citation type="submission" date="2011-02" db="EMBL/GenBank/DDBJ databases">
        <authorList>
            <person name="Muzny D."/>
            <person name="Qin X."/>
            <person name="Deng J."/>
            <person name="Jiang H."/>
            <person name="Liu Y."/>
            <person name="Qu J."/>
            <person name="Song X.-Z."/>
            <person name="Zhang L."/>
            <person name="Thornton R."/>
            <person name="Coyle M."/>
            <person name="Francisco L."/>
            <person name="Jackson L."/>
            <person name="Javaid M."/>
            <person name="Korchina V."/>
            <person name="Kovar C."/>
            <person name="Mata R."/>
            <person name="Mathew T."/>
            <person name="Ngo R."/>
            <person name="Nguyen L."/>
            <person name="Nguyen N."/>
            <person name="Okwuonu G."/>
            <person name="Ongeri F."/>
            <person name="Pham C."/>
            <person name="Simmons D."/>
            <person name="Wilczek-Boney K."/>
            <person name="Hale W."/>
            <person name="Jakkamsetti A."/>
            <person name="Pham P."/>
            <person name="Ruth R."/>
            <person name="San Lucas F."/>
            <person name="Warren J."/>
            <person name="Zhang J."/>
            <person name="Zhao Z."/>
            <person name="Zhou C."/>
            <person name="Zhu D."/>
            <person name="Lee S."/>
            <person name="Bess C."/>
            <person name="Blankenburg K."/>
            <person name="Forbes L."/>
            <person name="Fu Q."/>
            <person name="Gubbala S."/>
            <person name="Hirani K."/>
            <person name="Jayaseelan J.C."/>
            <person name="Lara F."/>
            <person name="Munidasa M."/>
            <person name="Palculict T."/>
            <person name="Patil S."/>
            <person name="Pu L.-L."/>
            <person name="Saada N."/>
            <person name="Tang L."/>
            <person name="Weissenberger G."/>
            <person name="Zhu Y."/>
            <person name="Hemphill L."/>
            <person name="Shang Y."/>
            <person name="Youmans B."/>
            <person name="Ayvaz T."/>
            <person name="Ross M."/>
            <person name="Santibanez J."/>
            <person name="Aqrawi P."/>
            <person name="Gross S."/>
            <person name="Joshi V."/>
            <person name="Fowler G."/>
            <person name="Nazareth L."/>
            <person name="Reid J."/>
            <person name="Worley K."/>
            <person name="Petrosino J."/>
            <person name="Highlander S."/>
            <person name="Gibbs R."/>
        </authorList>
    </citation>
    <scope>NUCLEOTIDE SEQUENCE [LARGE SCALE GENOMIC DNA]</scope>
    <source>
        <strain evidence="1 2">ATCC BAA-1200</strain>
    </source>
</reference>
<dbReference type="EMBL" id="AFAY01000044">
    <property type="protein sequence ID" value="EGF10182.1"/>
    <property type="molecule type" value="Genomic_DNA"/>
</dbReference>
<organism evidence="1 2">
    <name type="scientific">Neisseria bacilliformis ATCC BAA-1200</name>
    <dbReference type="NCBI Taxonomy" id="888742"/>
    <lineage>
        <taxon>Bacteria</taxon>
        <taxon>Pseudomonadati</taxon>
        <taxon>Pseudomonadota</taxon>
        <taxon>Betaproteobacteria</taxon>
        <taxon>Neisseriales</taxon>
        <taxon>Neisseriaceae</taxon>
        <taxon>Neisseria</taxon>
    </lineage>
</organism>
<comment type="caution">
    <text evidence="1">The sequence shown here is derived from an EMBL/GenBank/DDBJ whole genome shotgun (WGS) entry which is preliminary data.</text>
</comment>
<dbReference type="HOGENOM" id="CLU_2899484_0_0_4"/>
<name>F2BEA1_9NEIS</name>
<evidence type="ECO:0000313" key="2">
    <source>
        <dbReference type="Proteomes" id="UP000004105"/>
    </source>
</evidence>
<proteinExistence type="predicted"/>
<dbReference type="Proteomes" id="UP000004105">
    <property type="component" value="Unassembled WGS sequence"/>
</dbReference>
<keyword evidence="2" id="KW-1185">Reference proteome</keyword>
<protein>
    <submittedName>
        <fullName evidence="1">Uncharacterized protein</fullName>
    </submittedName>
</protein>
<gene>
    <name evidence="1" type="ORF">HMPREF9123_2057</name>
</gene>
<sequence length="62" mass="6750">MCRPEAAHAVWPSEKPYCAELRCAEAALSDGLSFFQTPQSRRYTETACVACATHPTSMAEAV</sequence>
<evidence type="ECO:0000313" key="1">
    <source>
        <dbReference type="EMBL" id="EGF10182.1"/>
    </source>
</evidence>
<accession>F2BEA1</accession>